<dbReference type="Proteomes" id="UP000284051">
    <property type="component" value="Unassembled WGS sequence"/>
</dbReference>
<sequence>MNSVTDIPKVYTRNSTIGEILADTNGKEIFQKTMAQMLGDNAQLIAAQEDNSGAINEEMMTAMAEGMSLRQLLSFIPGVSRNVLEELINKLNKHKFKMEEAQQYWIMRSLLSPPFFPLYSKSSSSFRYSLYIKKQLD</sequence>
<dbReference type="AlphaFoldDB" id="A0A3R6KG82"/>
<evidence type="ECO:0000313" key="2">
    <source>
        <dbReference type="Proteomes" id="UP000284051"/>
    </source>
</evidence>
<protein>
    <submittedName>
        <fullName evidence="1">Uncharacterized protein</fullName>
    </submittedName>
</protein>
<reference evidence="1 2" key="1">
    <citation type="submission" date="2018-08" db="EMBL/GenBank/DDBJ databases">
        <title>A genome reference for cultivated species of the human gut microbiota.</title>
        <authorList>
            <person name="Zou Y."/>
            <person name="Xue W."/>
            <person name="Luo G."/>
        </authorList>
    </citation>
    <scope>NUCLEOTIDE SEQUENCE [LARGE SCALE GENOMIC DNA]</scope>
    <source>
        <strain evidence="1 2">AM22-21LB</strain>
    </source>
</reference>
<name>A0A3R6KG82_9FIRM</name>
<proteinExistence type="predicted"/>
<evidence type="ECO:0000313" key="1">
    <source>
        <dbReference type="EMBL" id="RHG28226.1"/>
    </source>
</evidence>
<dbReference type="EMBL" id="QRID01000008">
    <property type="protein sequence ID" value="RHG28226.1"/>
    <property type="molecule type" value="Genomic_DNA"/>
</dbReference>
<accession>A0A3R6KG82</accession>
<organism evidence="1 2">
    <name type="scientific">Roseburia intestinalis</name>
    <dbReference type="NCBI Taxonomy" id="166486"/>
    <lineage>
        <taxon>Bacteria</taxon>
        <taxon>Bacillati</taxon>
        <taxon>Bacillota</taxon>
        <taxon>Clostridia</taxon>
        <taxon>Lachnospirales</taxon>
        <taxon>Lachnospiraceae</taxon>
        <taxon>Roseburia</taxon>
    </lineage>
</organism>
<gene>
    <name evidence="1" type="ORF">DW264_09855</name>
</gene>
<comment type="caution">
    <text evidence="1">The sequence shown here is derived from an EMBL/GenBank/DDBJ whole genome shotgun (WGS) entry which is preliminary data.</text>
</comment>